<feature type="region of interest" description="Disordered" evidence="1">
    <location>
        <begin position="1977"/>
        <end position="2012"/>
    </location>
</feature>
<name>A0A0L0GAH5_9EUKA</name>
<feature type="compositionally biased region" description="Basic and acidic residues" evidence="1">
    <location>
        <begin position="2245"/>
        <end position="2289"/>
    </location>
</feature>
<feature type="compositionally biased region" description="Basic and acidic residues" evidence="1">
    <location>
        <begin position="386"/>
        <end position="405"/>
    </location>
</feature>
<dbReference type="Proteomes" id="UP000054560">
    <property type="component" value="Unassembled WGS sequence"/>
</dbReference>
<dbReference type="SUPFAM" id="SSF48452">
    <property type="entry name" value="TPR-like"/>
    <property type="match status" value="2"/>
</dbReference>
<dbReference type="InterPro" id="IPR052758">
    <property type="entry name" value="SRC_co-chaperone"/>
</dbReference>
<gene>
    <name evidence="3" type="ORF">SARC_01947</name>
</gene>
<feature type="compositionally biased region" description="Basic residues" evidence="1">
    <location>
        <begin position="1015"/>
        <end position="1037"/>
    </location>
</feature>
<dbReference type="SMART" id="SM00028">
    <property type="entry name" value="TPR"/>
    <property type="match status" value="4"/>
</dbReference>
<feature type="compositionally biased region" description="Basic and acidic residues" evidence="1">
    <location>
        <begin position="1603"/>
        <end position="1614"/>
    </location>
</feature>
<feature type="compositionally biased region" description="Basic and acidic residues" evidence="1">
    <location>
        <begin position="2578"/>
        <end position="2590"/>
    </location>
</feature>
<feature type="compositionally biased region" description="Basic and acidic residues" evidence="1">
    <location>
        <begin position="424"/>
        <end position="461"/>
    </location>
</feature>
<dbReference type="OrthoDB" id="552049at2759"/>
<feature type="region of interest" description="Disordered" evidence="1">
    <location>
        <begin position="1395"/>
        <end position="1431"/>
    </location>
</feature>
<feature type="compositionally biased region" description="Low complexity" evidence="1">
    <location>
        <begin position="1061"/>
        <end position="1076"/>
    </location>
</feature>
<feature type="region of interest" description="Disordered" evidence="1">
    <location>
        <begin position="1669"/>
        <end position="1750"/>
    </location>
</feature>
<feature type="region of interest" description="Disordered" evidence="1">
    <location>
        <begin position="2140"/>
        <end position="2184"/>
    </location>
</feature>
<dbReference type="Gene3D" id="1.25.40.10">
    <property type="entry name" value="Tetratricopeptide repeat domain"/>
    <property type="match status" value="1"/>
</dbReference>
<feature type="compositionally biased region" description="Low complexity" evidence="1">
    <location>
        <begin position="3172"/>
        <end position="3187"/>
    </location>
</feature>
<organism evidence="3 4">
    <name type="scientific">Sphaeroforma arctica JP610</name>
    <dbReference type="NCBI Taxonomy" id="667725"/>
    <lineage>
        <taxon>Eukaryota</taxon>
        <taxon>Ichthyosporea</taxon>
        <taxon>Ichthyophonida</taxon>
        <taxon>Sphaeroforma</taxon>
    </lineage>
</organism>
<feature type="region of interest" description="Disordered" evidence="1">
    <location>
        <begin position="2494"/>
        <end position="2523"/>
    </location>
</feature>
<feature type="region of interest" description="Disordered" evidence="1">
    <location>
        <begin position="541"/>
        <end position="636"/>
    </location>
</feature>
<feature type="domain" description="J" evidence="2">
    <location>
        <begin position="2963"/>
        <end position="3033"/>
    </location>
</feature>
<feature type="compositionally biased region" description="Basic and acidic residues" evidence="1">
    <location>
        <begin position="849"/>
        <end position="859"/>
    </location>
</feature>
<feature type="compositionally biased region" description="Low complexity" evidence="1">
    <location>
        <begin position="1823"/>
        <end position="1848"/>
    </location>
</feature>
<feature type="compositionally biased region" description="Basic residues" evidence="1">
    <location>
        <begin position="3049"/>
        <end position="3058"/>
    </location>
</feature>
<evidence type="ECO:0000313" key="4">
    <source>
        <dbReference type="Proteomes" id="UP000054560"/>
    </source>
</evidence>
<feature type="compositionally biased region" description="Polar residues" evidence="1">
    <location>
        <begin position="3195"/>
        <end position="3205"/>
    </location>
</feature>
<feature type="compositionally biased region" description="Basic residues" evidence="1">
    <location>
        <begin position="1857"/>
        <end position="1870"/>
    </location>
</feature>
<feature type="region of interest" description="Disordered" evidence="1">
    <location>
        <begin position="1445"/>
        <end position="1471"/>
    </location>
</feature>
<feature type="region of interest" description="Disordered" evidence="1">
    <location>
        <begin position="1493"/>
        <end position="1633"/>
    </location>
</feature>
<dbReference type="Pfam" id="PF00226">
    <property type="entry name" value="DnaJ"/>
    <property type="match status" value="1"/>
</dbReference>
<feature type="compositionally biased region" description="Basic residues" evidence="1">
    <location>
        <begin position="1455"/>
        <end position="1471"/>
    </location>
</feature>
<dbReference type="InterPro" id="IPR036869">
    <property type="entry name" value="J_dom_sf"/>
</dbReference>
<feature type="region of interest" description="Disordered" evidence="1">
    <location>
        <begin position="741"/>
        <end position="763"/>
    </location>
</feature>
<feature type="region of interest" description="Disordered" evidence="1">
    <location>
        <begin position="893"/>
        <end position="916"/>
    </location>
</feature>
<feature type="compositionally biased region" description="Pro residues" evidence="1">
    <location>
        <begin position="1289"/>
        <end position="1298"/>
    </location>
</feature>
<keyword evidence="4" id="KW-1185">Reference proteome</keyword>
<feature type="region of interest" description="Disordered" evidence="1">
    <location>
        <begin position="2077"/>
        <end position="2105"/>
    </location>
</feature>
<feature type="region of interest" description="Disordered" evidence="1">
    <location>
        <begin position="1183"/>
        <end position="1269"/>
    </location>
</feature>
<feature type="region of interest" description="Disordered" evidence="1">
    <location>
        <begin position="668"/>
        <end position="720"/>
    </location>
</feature>
<feature type="compositionally biased region" description="Polar residues" evidence="1">
    <location>
        <begin position="21"/>
        <end position="30"/>
    </location>
</feature>
<reference evidence="3 4" key="1">
    <citation type="submission" date="2011-02" db="EMBL/GenBank/DDBJ databases">
        <title>The Genome Sequence of Sphaeroforma arctica JP610.</title>
        <authorList>
            <consortium name="The Broad Institute Genome Sequencing Platform"/>
            <person name="Russ C."/>
            <person name="Cuomo C."/>
            <person name="Young S.K."/>
            <person name="Zeng Q."/>
            <person name="Gargeya S."/>
            <person name="Alvarado L."/>
            <person name="Berlin A."/>
            <person name="Chapman S.B."/>
            <person name="Chen Z."/>
            <person name="Freedman E."/>
            <person name="Gellesch M."/>
            <person name="Goldberg J."/>
            <person name="Griggs A."/>
            <person name="Gujja S."/>
            <person name="Heilman E."/>
            <person name="Heiman D."/>
            <person name="Howarth C."/>
            <person name="Mehta T."/>
            <person name="Neiman D."/>
            <person name="Pearson M."/>
            <person name="Roberts A."/>
            <person name="Saif S."/>
            <person name="Shea T."/>
            <person name="Shenoy N."/>
            <person name="Sisk P."/>
            <person name="Stolte C."/>
            <person name="Sykes S."/>
            <person name="White J."/>
            <person name="Yandava C."/>
            <person name="Burger G."/>
            <person name="Gray M.W."/>
            <person name="Holland P.W.H."/>
            <person name="King N."/>
            <person name="Lang F.B.F."/>
            <person name="Roger A.J."/>
            <person name="Ruiz-Trillo I."/>
            <person name="Haas B."/>
            <person name="Nusbaum C."/>
            <person name="Birren B."/>
        </authorList>
    </citation>
    <scope>NUCLEOTIDE SEQUENCE [LARGE SCALE GENOMIC DNA]</scope>
    <source>
        <strain evidence="3 4">JP610</strain>
    </source>
</reference>
<feature type="region of interest" description="Disordered" evidence="1">
    <location>
        <begin position="1766"/>
        <end position="1942"/>
    </location>
</feature>
<feature type="compositionally biased region" description="Basic and acidic residues" evidence="1">
    <location>
        <begin position="553"/>
        <end position="568"/>
    </location>
</feature>
<feature type="region of interest" description="Disordered" evidence="1">
    <location>
        <begin position="2567"/>
        <end position="2590"/>
    </location>
</feature>
<dbReference type="InterPro" id="IPR011990">
    <property type="entry name" value="TPR-like_helical_dom_sf"/>
</dbReference>
<feature type="compositionally biased region" description="Polar residues" evidence="1">
    <location>
        <begin position="989"/>
        <end position="998"/>
    </location>
</feature>
<dbReference type="SMART" id="SM00271">
    <property type="entry name" value="DnaJ"/>
    <property type="match status" value="1"/>
</dbReference>
<feature type="compositionally biased region" description="Basic and acidic residues" evidence="1">
    <location>
        <begin position="1727"/>
        <end position="1739"/>
    </location>
</feature>
<feature type="compositionally biased region" description="Basic and acidic residues" evidence="1">
    <location>
        <begin position="114"/>
        <end position="132"/>
    </location>
</feature>
<feature type="compositionally biased region" description="Low complexity" evidence="1">
    <location>
        <begin position="3091"/>
        <end position="3121"/>
    </location>
</feature>
<feature type="compositionally biased region" description="Basic and acidic residues" evidence="1">
    <location>
        <begin position="2307"/>
        <end position="2321"/>
    </location>
</feature>
<feature type="compositionally biased region" description="Polar residues" evidence="1">
    <location>
        <begin position="135"/>
        <end position="146"/>
    </location>
</feature>
<accession>A0A0L0GAH5</accession>
<feature type="compositionally biased region" description="Basic and acidic residues" evidence="1">
    <location>
        <begin position="1979"/>
        <end position="2012"/>
    </location>
</feature>
<feature type="compositionally biased region" description="Polar residues" evidence="1">
    <location>
        <begin position="376"/>
        <end position="385"/>
    </location>
</feature>
<feature type="compositionally biased region" description="Polar residues" evidence="1">
    <location>
        <begin position="1881"/>
        <end position="1898"/>
    </location>
</feature>
<feature type="compositionally biased region" description="Polar residues" evidence="1">
    <location>
        <begin position="281"/>
        <end position="308"/>
    </location>
</feature>
<feature type="compositionally biased region" description="Basic and acidic residues" evidence="1">
    <location>
        <begin position="1497"/>
        <end position="1512"/>
    </location>
</feature>
<feature type="region of interest" description="Disordered" evidence="1">
    <location>
        <begin position="828"/>
        <end position="861"/>
    </location>
</feature>
<dbReference type="EMBL" id="KQ241678">
    <property type="protein sequence ID" value="KNC85909.1"/>
    <property type="molecule type" value="Genomic_DNA"/>
</dbReference>
<dbReference type="PROSITE" id="PS50076">
    <property type="entry name" value="DNAJ_2"/>
    <property type="match status" value="1"/>
</dbReference>
<feature type="compositionally biased region" description="Basic and acidic residues" evidence="1">
    <location>
        <begin position="1232"/>
        <end position="1245"/>
    </location>
</feature>
<dbReference type="InterPro" id="IPR018253">
    <property type="entry name" value="DnaJ_domain_CS"/>
</dbReference>
<dbReference type="GeneID" id="25902451"/>
<feature type="region of interest" description="Disordered" evidence="1">
    <location>
        <begin position="1281"/>
        <end position="1324"/>
    </location>
</feature>
<feature type="compositionally biased region" description="Polar residues" evidence="1">
    <location>
        <begin position="1531"/>
        <end position="1544"/>
    </location>
</feature>
<feature type="compositionally biased region" description="Polar residues" evidence="1">
    <location>
        <begin position="1567"/>
        <end position="1585"/>
    </location>
</feature>
<dbReference type="InterPro" id="IPR001623">
    <property type="entry name" value="DnaJ_domain"/>
</dbReference>
<feature type="compositionally biased region" description="Basic and acidic residues" evidence="1">
    <location>
        <begin position="47"/>
        <end position="78"/>
    </location>
</feature>
<evidence type="ECO:0000259" key="2">
    <source>
        <dbReference type="PROSITE" id="PS50076"/>
    </source>
</evidence>
<dbReference type="RefSeq" id="XP_014159811.1">
    <property type="nucleotide sequence ID" value="XM_014304336.1"/>
</dbReference>
<feature type="compositionally biased region" description="Basic and acidic residues" evidence="1">
    <location>
        <begin position="1551"/>
        <end position="1563"/>
    </location>
</feature>
<feature type="region of interest" description="Disordered" evidence="1">
    <location>
        <begin position="376"/>
        <end position="526"/>
    </location>
</feature>
<feature type="region of interest" description="Disordered" evidence="1">
    <location>
        <begin position="278"/>
        <end position="315"/>
    </location>
</feature>
<feature type="region of interest" description="Disordered" evidence="1">
    <location>
        <begin position="989"/>
        <end position="1081"/>
    </location>
</feature>
<dbReference type="SUPFAM" id="SSF46565">
    <property type="entry name" value="Chaperone J-domain"/>
    <property type="match status" value="1"/>
</dbReference>
<dbReference type="eggNOG" id="KOG0550">
    <property type="taxonomic scope" value="Eukaryota"/>
</dbReference>
<feature type="region of interest" description="Disordered" evidence="1">
    <location>
        <begin position="1"/>
        <end position="205"/>
    </location>
</feature>
<dbReference type="PANTHER" id="PTHR44200:SF1">
    <property type="entry name" value="DNAJ HOMOLOG SUBFAMILY C MEMBER 7"/>
    <property type="match status" value="1"/>
</dbReference>
<dbReference type="InterPro" id="IPR019734">
    <property type="entry name" value="TPR_rpt"/>
</dbReference>
<feature type="region of interest" description="Disordered" evidence="1">
    <location>
        <begin position="3037"/>
        <end position="3247"/>
    </location>
</feature>
<feature type="compositionally biased region" description="Basic and acidic residues" evidence="1">
    <location>
        <begin position="3157"/>
        <end position="3167"/>
    </location>
</feature>
<proteinExistence type="predicted"/>
<feature type="region of interest" description="Disordered" evidence="1">
    <location>
        <begin position="2219"/>
        <end position="2355"/>
    </location>
</feature>
<evidence type="ECO:0000313" key="3">
    <source>
        <dbReference type="EMBL" id="KNC85909.1"/>
    </source>
</evidence>
<feature type="compositionally biased region" description="Basic and acidic residues" evidence="1">
    <location>
        <begin position="1680"/>
        <end position="1702"/>
    </location>
</feature>
<dbReference type="CDD" id="cd06257">
    <property type="entry name" value="DnaJ"/>
    <property type="match status" value="1"/>
</dbReference>
<dbReference type="Gene3D" id="1.10.287.110">
    <property type="entry name" value="DnaJ domain"/>
    <property type="match status" value="1"/>
</dbReference>
<feature type="compositionally biased region" description="Polar residues" evidence="1">
    <location>
        <begin position="3223"/>
        <end position="3247"/>
    </location>
</feature>
<feature type="compositionally biased region" description="Polar residues" evidence="1">
    <location>
        <begin position="2167"/>
        <end position="2184"/>
    </location>
</feature>
<sequence length="3247" mass="354031">MSPEFKENAQPAAPIARASPVHTNNIQGNASYHAPSPHCSSNIMDNVSERYNEALRSEDGSCKHQHSDAKFSPRDNVKESGPATHVSGFARVGALSPPRARDDKRMSIPAHAVSGEHRSADASRATRMEAHATPDTYQRDTSTTMASKHRGSNRLSSRSIYLAEDTLKGNGTRGTEKSRDATFSPVASREGGDSEDVGRQPGFNTATEYERIVSRAEQSWNVDARAVGDVYMTHKYTRSRTYATEFGDVDMQTHAHTGTNVQVSSHESFSMKYVRRHQLDSHASSKGHTQANPGLRSSPNADKSTGINNWGGRLSPKPFARPFKSTFMTGDTFTTGLPTDIEPDSNAAPVTHMRSSFCAPAVPSETAGYLGEVRCTSPTNTGQSQERTDGVFKSIDKHPNSKPDGARMAGSASGTYEVSRTRYGLRDMYDNPSEDKLHSTSRYDRPGQSASRKEALVEPRTAETSGIGAPNETNSHRSTDVKASNTTPAPHISKYDRKLHQPNPLKGAAPSRAAESRRTQSMPLHRKVNDATYATLRDYAQANPKGLAGKPKGSGELERRRLSKESWRHTHHHVQQPAERSSAVFGNAPTTEEAMRGTHRGLSGLSSNGEKRDANRAAQAGDETTEAVQGGKYLRGRRLEGANGNAADRNAPKANVAVTSDAHGGVLGGAEVRTSSDRSHFSTRRFSQKYAAERRANALGSRHTTGDVRTQGLGRTPEHAHTHAHIKKDTHGMSRHVPMAHAKSRQHETQTGAEVTGTERTPQDECTEALAKFGTHTSLHTDPQMPNGISQPTDTQAQVNVDKHKHVHERSIPVVGQNHETADVAPMSEDSGGYDDAQPGSSPVGACDLRTDTSADKAPIKGHTQTLKAEGYDQAPAHNLTNTAFTGVKPAAPFPSSWGREEGVGEKLGSGASVPLAHGTHTHTHCTAKAIYDTAAAQESTQVYHETRATAEYTVKSRSTEEAARTTISFKSKLHTNAVPIVGQIWPQSLSFQPNRPSFTRMRDSTSSQGAHSARERRRRQPKAVRDRKRRERRRGKIVFGHSYKKPPSATLDFPAGYAPSTTSSSSNHSSSSNASETEGDAEIAHGVGHSAATLARRQSKNRHGQANVRQANVRVGAMETQAATTSMLGAYSCPEDRGRTGVPGAEGYTQDCAPKVSQTGSSPHKFARTCTSSIENSYIHAPPQVYGSKANDRRNEAQANTHAHKHDHGPTSVPVQFASVPKPHNNNGDDEVTKTKHSNSHEVRGFSTKPSNHIQASEDKSGYSSVSSLSDFGDLENVGDYGFDSDAPPAPSLPPTPDFSYSRRTPTKYATKHNTRPLSETLHHSVRERTGPGAGMDAETGGVGVAGVSSGTGKQTVVFPTGRLSQTSFGKARVSPPMAATTTGTHLGTQLHERTHTPSHAHAHAPHESHTRPQVPSHLPAQAQTHSDRDRDQIARYDTGAYTSQQATTEHQHQHQSPRHPHNSLHPHKRAWSNSNIKSLFDVQTFITHTTATSRPRLETSSRPNSAERELPAGYSDGSSSSDRASPDSLLNQPMGTNPSRVVNDSAGEGSRRGRVFGEERAGNACPTTDFGTATNTYAGQSASGEKPKRDDRASMPMSRQRFKDTTQTHDTADAAGAQRDTYEPPSGYADIAHSQSSEYSMFGISGSGSQLAEKAGKLLPRIWPLKRDGQTQGGLEGADEHTRYGEATGVRERDTRKGGVEAEQAQQVYARAHQGTASQRLRARPRPDAPERDERVHGPPNALDFGEKGDDVVMSADEDVPVATYTHETSPVAGRGRIDTQPNAYRPSQSRSGSLRGDRRGLSRSSIVSHSSPDSADSRRAQAYTHTQAQTQTQTQIQTPAQTRRQSQNSVGIHAHQHTHPRGHRAHTRTPSPVHPYSRSRSPARHTSFSVYTNDDGSICGDGLSVEVIPDSPPEDVTRTPTRQSATHQHHHPTQTQPFLHTQQQKNVAEGFTDTNADFGNGYMTDEDVVYVTPESSPHERSTTAHMHTDTDMRRRRGERERDNLAQSDKEVHNVAGAWRREGDRGTDKHMNAQTHMDTNIGGHNGTRVSGGLSGRAGGMQRSFEALAAYGRLSSRGDGVGSNRAGQGRQGLGGLGQEEDMGDTGDVDRYSGDAEMYSNLSDSPVGSDILAQAYAQGSTQAWPRSDSEASPGVAIRGMGSGGRHNISSPKSTFTPTESPGARVNTTIDARTKERIRNLSLRGDSPDPIIVKAPHSPVYGNAHSHAQAHAREQPTPHIHTGTADGRHKAADRHGHNHGEATEYKWRPHSGDESGGEHVRYCESADESKTSLQAHASRSVDTDTDTDTDHEAVRRDGETRGRGGGYVRRKSTAAEKRGVFGDAPGRRSNKYGSRADSEARAQFVLNDAAARGHGQDVNAGAQHMQQPFEGLPQISGREGEVLGKFGCAYVDHHRDQGKDRYRNNDISGAVTSFTEAIDHIQRNTNCRHILNNTVGAGDNVATHGDRDETDSPKHGLMTDNIECTQHWVQDDPIDGPGVAQTHSPPNSTRRMTPDVSTGDGIPGPLASTCEEIDVNMPDIVVLRTAADGGWAAHTSDPANTGVVRYTDTNTEPHPQLHTNDRDQGTHKRTDTDADRGWVIEDIRAHPSTNTHTHTNAGTRERSLVLEPEQTDAERQGVLLGLLYTNRGLCYKDMDDAAKAMVDWATAAVLNQLDLKPLINLARLQVGAKCRVGVVLVKIGRLTFAKETVEQGVHRSETLKKNKLTDRHAKFINNLQTEKARVEALLASYEYLWKWCEADMKAQASHSADPAPAPTPPHTDERPLLAHAEDLHRECPSSVVIGLRYSRVLRRMIKNVERALVVLEELLQRRKKGNDAYTQGDYKHAIQHYTTAVELAQSNARYRGILLNNRAAAYWATKDLQHAVNDCKTSLQLYPTYLATQKRYASLLVQSGDEATGLRRLNALLTEHPNDEDIKKRIKRANDCIANKAKEAKVNVEKHLEAQNHYEVLGVPTTATESQIKKAHRQMVRKWHPDKWQTKGESAQAESNVRFKRVQKAYEILSNYVTRRTYDLTTRAETYTSQRQQSHPAPHAHAHRHTQAHTYPHAHAQAANRRNSAYGGVFGQRSSHTGQSSYPRNSSSYSNAKNTNNNTYNSSSNMFNNSGARSTSWAQPTKANPFGSSTAKPPTHYPSQARPRYANKDYPHEPKAHTHTHTQPQHQSQPQPQPQTRGPFDTNPFKTTTANANGAENGPSKGTDRLGFGASASANGNNLPGSVFDNINSRYNKFGV</sequence>
<dbReference type="PANTHER" id="PTHR44200">
    <property type="entry name" value="DNAJ HOMOLOG SUBFAMILY C MEMBER 7"/>
    <property type="match status" value="1"/>
</dbReference>
<feature type="compositionally biased region" description="Low complexity" evidence="1">
    <location>
        <begin position="1517"/>
        <end position="1530"/>
    </location>
</feature>
<feature type="compositionally biased region" description="Polar residues" evidence="1">
    <location>
        <begin position="2500"/>
        <end position="2510"/>
    </location>
</feature>
<protein>
    <recommendedName>
        <fullName evidence="2">J domain-containing protein</fullName>
    </recommendedName>
</protein>
<dbReference type="PRINTS" id="PR00625">
    <property type="entry name" value="JDOMAIN"/>
</dbReference>
<feature type="compositionally biased region" description="Polar residues" evidence="1">
    <location>
        <begin position="3122"/>
        <end position="3143"/>
    </location>
</feature>
<dbReference type="PROSITE" id="PS00636">
    <property type="entry name" value="DNAJ_1"/>
    <property type="match status" value="1"/>
</dbReference>
<evidence type="ECO:0000256" key="1">
    <source>
        <dbReference type="SAM" id="MobiDB-lite"/>
    </source>
</evidence>